<evidence type="ECO:0000313" key="3">
    <source>
        <dbReference type="Proteomes" id="UP000579812"/>
    </source>
</evidence>
<protein>
    <submittedName>
        <fullName evidence="2">Uncharacterized protein</fullName>
    </submittedName>
</protein>
<accession>A0A7J6DGH2</accession>
<dbReference type="AlphaFoldDB" id="A0A7J6DGH2"/>
<keyword evidence="3" id="KW-1185">Reference proteome</keyword>
<comment type="caution">
    <text evidence="2">The sequence shown here is derived from an EMBL/GenBank/DDBJ whole genome shotgun (WGS) entry which is preliminary data.</text>
</comment>
<reference evidence="2 3" key="1">
    <citation type="submission" date="2020-04" db="EMBL/GenBank/DDBJ databases">
        <title>Chromosome-level genome assembly of a cyprinid fish Onychostoma macrolepis by integration of Nanopore Sequencing, Bionano and Hi-C technology.</title>
        <authorList>
            <person name="Wang D."/>
        </authorList>
    </citation>
    <scope>NUCLEOTIDE SEQUENCE [LARGE SCALE GENOMIC DNA]</scope>
    <source>
        <strain evidence="2">SWU-2019</strain>
        <tissue evidence="2">Muscle</tissue>
    </source>
</reference>
<feature type="region of interest" description="Disordered" evidence="1">
    <location>
        <begin position="1"/>
        <end position="30"/>
    </location>
</feature>
<dbReference type="EMBL" id="JAAMOB010000002">
    <property type="protein sequence ID" value="KAF4117894.1"/>
    <property type="molecule type" value="Genomic_DNA"/>
</dbReference>
<gene>
    <name evidence="2" type="ORF">G5714_002447</name>
</gene>
<sequence>MDILQPKAANDLQWQRKEQQDCDTSGHLTPSLNHQELTSIISSLASDLRQSPGPQTGALFFVRLHRKFPQRFLFQQPEVVMEQTLERGSHSEFLFGQPEASNGTDTGKGFAQRFLFRQPEADNGADTGKKYTQRFLFGSQR</sequence>
<evidence type="ECO:0000313" key="2">
    <source>
        <dbReference type="EMBL" id="KAF4117894.1"/>
    </source>
</evidence>
<name>A0A7J6DGH2_9TELE</name>
<proteinExistence type="predicted"/>
<dbReference type="Proteomes" id="UP000579812">
    <property type="component" value="Unassembled WGS sequence"/>
</dbReference>
<organism evidence="2 3">
    <name type="scientific">Onychostoma macrolepis</name>
    <dbReference type="NCBI Taxonomy" id="369639"/>
    <lineage>
        <taxon>Eukaryota</taxon>
        <taxon>Metazoa</taxon>
        <taxon>Chordata</taxon>
        <taxon>Craniata</taxon>
        <taxon>Vertebrata</taxon>
        <taxon>Euteleostomi</taxon>
        <taxon>Actinopterygii</taxon>
        <taxon>Neopterygii</taxon>
        <taxon>Teleostei</taxon>
        <taxon>Ostariophysi</taxon>
        <taxon>Cypriniformes</taxon>
        <taxon>Cyprinidae</taxon>
        <taxon>Acrossocheilinae</taxon>
        <taxon>Onychostoma</taxon>
    </lineage>
</organism>
<evidence type="ECO:0000256" key="1">
    <source>
        <dbReference type="SAM" id="MobiDB-lite"/>
    </source>
</evidence>